<dbReference type="PANTHER" id="PTHR43667:SF2">
    <property type="entry name" value="FATTY ACID C-METHYL TRANSFERASE"/>
    <property type="match status" value="1"/>
</dbReference>
<gene>
    <name evidence="2" type="ORF">FIBSPDRAFT_907656</name>
</gene>
<keyword evidence="3" id="KW-1185">Reference proteome</keyword>
<accession>A0A166U901</accession>
<dbReference type="SUPFAM" id="SSF53335">
    <property type="entry name" value="S-adenosyl-L-methionine-dependent methyltransferases"/>
    <property type="match status" value="1"/>
</dbReference>
<evidence type="ECO:0000313" key="2">
    <source>
        <dbReference type="EMBL" id="KZP31450.1"/>
    </source>
</evidence>
<dbReference type="Proteomes" id="UP000076532">
    <property type="component" value="Unassembled WGS sequence"/>
</dbReference>
<feature type="region of interest" description="Disordered" evidence="1">
    <location>
        <begin position="149"/>
        <end position="182"/>
    </location>
</feature>
<sequence length="451" mass="51127">MQNITKGHLRVLTLEHIYNFPALPATKNDAHEIKSDLRIINDVFWIRLCAMGDLGFAEAYMYGDVECDDLMFLINRENLSNLDSRMSYLFTLPQKLTSYRFLNTIGNSRSNISAHYDISNEMFAGFLSEDMTYSCGIFADLDSDMKDGAASRSEWSGGQDLKRIGQQTQSTPAAESAPPPTDELYDAQIRKLTHIVTKLKVFPNQRVLEIGSGWGSMAILLAQTVPGTTVDTLTLSSQQQELAQARIAAAGLSDRITVHLMDYRNMPREWEGVFDRVVSIEMIEAVGKEFLEQYWGIVDWAMKKQGGVGVVQVITIPEPRFKRYMQEIDFIRKWVIFPGGFLPTLTFLLSTLTAGSEGRLVVDSVSNIGPHYARTLREWRRRFLARFESVIVPALVKEYPEVMGSGTKKGREEIEVFRRKWLFGFTTRTLGDHIVTFTREGCEEYGTNVFA</sequence>
<evidence type="ECO:0000313" key="3">
    <source>
        <dbReference type="Proteomes" id="UP000076532"/>
    </source>
</evidence>
<dbReference type="CDD" id="cd02440">
    <property type="entry name" value="AdoMet_MTases"/>
    <property type="match status" value="1"/>
</dbReference>
<dbReference type="PANTHER" id="PTHR43667">
    <property type="entry name" value="CYCLOPROPANE-FATTY-ACYL-PHOSPHOLIPID SYNTHASE"/>
    <property type="match status" value="1"/>
</dbReference>
<dbReference type="AlphaFoldDB" id="A0A166U901"/>
<reference evidence="2 3" key="1">
    <citation type="journal article" date="2016" name="Mol. Biol. Evol.">
        <title>Comparative Genomics of Early-Diverging Mushroom-Forming Fungi Provides Insights into the Origins of Lignocellulose Decay Capabilities.</title>
        <authorList>
            <person name="Nagy L.G."/>
            <person name="Riley R."/>
            <person name="Tritt A."/>
            <person name="Adam C."/>
            <person name="Daum C."/>
            <person name="Floudas D."/>
            <person name="Sun H."/>
            <person name="Yadav J.S."/>
            <person name="Pangilinan J."/>
            <person name="Larsson K.H."/>
            <person name="Matsuura K."/>
            <person name="Barry K."/>
            <person name="Labutti K."/>
            <person name="Kuo R."/>
            <person name="Ohm R.A."/>
            <person name="Bhattacharya S.S."/>
            <person name="Shirouzu T."/>
            <person name="Yoshinaga Y."/>
            <person name="Martin F.M."/>
            <person name="Grigoriev I.V."/>
            <person name="Hibbett D.S."/>
        </authorList>
    </citation>
    <scope>NUCLEOTIDE SEQUENCE [LARGE SCALE GENOMIC DNA]</scope>
    <source>
        <strain evidence="2 3">CBS 109695</strain>
    </source>
</reference>
<organism evidence="2 3">
    <name type="scientific">Athelia psychrophila</name>
    <dbReference type="NCBI Taxonomy" id="1759441"/>
    <lineage>
        <taxon>Eukaryota</taxon>
        <taxon>Fungi</taxon>
        <taxon>Dikarya</taxon>
        <taxon>Basidiomycota</taxon>
        <taxon>Agaricomycotina</taxon>
        <taxon>Agaricomycetes</taxon>
        <taxon>Agaricomycetidae</taxon>
        <taxon>Atheliales</taxon>
        <taxon>Atheliaceae</taxon>
        <taxon>Athelia</taxon>
    </lineage>
</organism>
<dbReference type="STRING" id="436010.A0A166U901"/>
<dbReference type="Gene3D" id="3.40.50.150">
    <property type="entry name" value="Vaccinia Virus protein VP39"/>
    <property type="match status" value="1"/>
</dbReference>
<dbReference type="OrthoDB" id="8300214at2759"/>
<name>A0A166U901_9AGAM</name>
<dbReference type="InterPro" id="IPR029063">
    <property type="entry name" value="SAM-dependent_MTases_sf"/>
</dbReference>
<dbReference type="EMBL" id="KV417489">
    <property type="protein sequence ID" value="KZP31450.1"/>
    <property type="molecule type" value="Genomic_DNA"/>
</dbReference>
<evidence type="ECO:0000256" key="1">
    <source>
        <dbReference type="SAM" id="MobiDB-lite"/>
    </source>
</evidence>
<dbReference type="InterPro" id="IPR050723">
    <property type="entry name" value="CFA/CMAS"/>
</dbReference>
<proteinExistence type="predicted"/>
<protein>
    <submittedName>
        <fullName evidence="2">CFS1-like protein</fullName>
    </submittedName>
</protein>
<dbReference type="Pfam" id="PF02353">
    <property type="entry name" value="CMAS"/>
    <property type="match status" value="1"/>
</dbReference>